<evidence type="ECO:0000313" key="3">
    <source>
        <dbReference type="EMBL" id="TCC60371.1"/>
    </source>
</evidence>
<sequence length="155" mass="17275">MPNSPPIRRNLPHHKPVPHHPHPSPTTRITGHSRADAHLPLPNLPPAAGLSLLPDILVCRRDDIGERHVERLLLAVAIMSRSTRELDTGYRQALYDLSKVPSYWMFDPARRSLTVRELVDGEYAERTVVGDDVFEATVPFSVRVVPAELVSRSGG</sequence>
<evidence type="ECO:0000259" key="2">
    <source>
        <dbReference type="Pfam" id="PF05685"/>
    </source>
</evidence>
<accession>A0A4R0KIF4</accession>
<feature type="compositionally biased region" description="Basic residues" evidence="1">
    <location>
        <begin position="10"/>
        <end position="22"/>
    </location>
</feature>
<dbReference type="GO" id="GO:0004519">
    <property type="term" value="F:endonuclease activity"/>
    <property type="evidence" value="ECO:0007669"/>
    <property type="project" value="UniProtKB-KW"/>
</dbReference>
<dbReference type="EMBL" id="SJKB01000006">
    <property type="protein sequence ID" value="TCC60371.1"/>
    <property type="molecule type" value="Genomic_DNA"/>
</dbReference>
<comment type="caution">
    <text evidence="3">The sequence shown here is derived from an EMBL/GenBank/DDBJ whole genome shotgun (WGS) entry which is preliminary data.</text>
</comment>
<dbReference type="InterPro" id="IPR011335">
    <property type="entry name" value="Restrct_endonuc-II-like"/>
</dbReference>
<feature type="domain" description="Putative restriction endonuclease" evidence="2">
    <location>
        <begin position="48"/>
        <end position="136"/>
    </location>
</feature>
<evidence type="ECO:0000256" key="1">
    <source>
        <dbReference type="SAM" id="MobiDB-lite"/>
    </source>
</evidence>
<dbReference type="CDD" id="cd06260">
    <property type="entry name" value="DUF820-like"/>
    <property type="match status" value="1"/>
</dbReference>
<dbReference type="Pfam" id="PF05685">
    <property type="entry name" value="Uma2"/>
    <property type="match status" value="1"/>
</dbReference>
<keyword evidence="4" id="KW-1185">Reference proteome</keyword>
<keyword evidence="3" id="KW-0378">Hydrolase</keyword>
<dbReference type="OrthoDB" id="9799703at2"/>
<dbReference type="AlphaFoldDB" id="A0A4R0KIF4"/>
<dbReference type="InterPro" id="IPR008538">
    <property type="entry name" value="Uma2"/>
</dbReference>
<dbReference type="Gene3D" id="3.90.1570.10">
    <property type="entry name" value="tt1808, chain A"/>
    <property type="match status" value="1"/>
</dbReference>
<dbReference type="InterPro" id="IPR012296">
    <property type="entry name" value="Nuclease_put_TT1808"/>
</dbReference>
<evidence type="ECO:0000313" key="4">
    <source>
        <dbReference type="Proteomes" id="UP000291144"/>
    </source>
</evidence>
<proteinExistence type="predicted"/>
<dbReference type="SUPFAM" id="SSF52980">
    <property type="entry name" value="Restriction endonuclease-like"/>
    <property type="match status" value="1"/>
</dbReference>
<reference evidence="3 4" key="1">
    <citation type="submission" date="2019-02" db="EMBL/GenBank/DDBJ databases">
        <title>Kribbella capetownensis sp. nov. and Kribbella speibonae sp. nov., isolated from soil.</title>
        <authorList>
            <person name="Curtis S.M."/>
            <person name="Norton I."/>
            <person name="Everest G.J."/>
            <person name="Meyers P.R."/>
        </authorList>
    </citation>
    <scope>NUCLEOTIDE SEQUENCE [LARGE SCALE GENOMIC DNA]</scope>
    <source>
        <strain evidence="3 4">NRRL B-24813</strain>
    </source>
</reference>
<feature type="region of interest" description="Disordered" evidence="1">
    <location>
        <begin position="1"/>
        <end position="38"/>
    </location>
</feature>
<keyword evidence="3" id="KW-0540">Nuclease</keyword>
<gene>
    <name evidence="3" type="ORF">E0H73_20775</name>
</gene>
<dbReference type="Proteomes" id="UP000291144">
    <property type="component" value="Unassembled WGS sequence"/>
</dbReference>
<keyword evidence="3" id="KW-0255">Endonuclease</keyword>
<protein>
    <submittedName>
        <fullName evidence="3">Uma2 family endonuclease</fullName>
    </submittedName>
</protein>
<organism evidence="3 4">
    <name type="scientific">Kribbella pittospori</name>
    <dbReference type="NCBI Taxonomy" id="722689"/>
    <lineage>
        <taxon>Bacteria</taxon>
        <taxon>Bacillati</taxon>
        <taxon>Actinomycetota</taxon>
        <taxon>Actinomycetes</taxon>
        <taxon>Propionibacteriales</taxon>
        <taxon>Kribbellaceae</taxon>
        <taxon>Kribbella</taxon>
    </lineage>
</organism>
<name>A0A4R0KIF4_9ACTN</name>